<dbReference type="GO" id="GO:0005975">
    <property type="term" value="P:carbohydrate metabolic process"/>
    <property type="evidence" value="ECO:0007669"/>
    <property type="project" value="InterPro"/>
</dbReference>
<dbReference type="PANTHER" id="PTHR31375">
    <property type="match status" value="1"/>
</dbReference>
<dbReference type="GO" id="GO:0004650">
    <property type="term" value="F:polygalacturonase activity"/>
    <property type="evidence" value="ECO:0007669"/>
    <property type="project" value="InterPro"/>
</dbReference>
<evidence type="ECO:0000256" key="5">
    <source>
        <dbReference type="ARBA" id="ARBA00022801"/>
    </source>
</evidence>
<keyword evidence="10" id="KW-0732">Signal</keyword>
<dbReference type="GO" id="GO:0071555">
    <property type="term" value="P:cell wall organization"/>
    <property type="evidence" value="ECO:0007669"/>
    <property type="project" value="UniProtKB-KW"/>
</dbReference>
<evidence type="ECO:0000256" key="10">
    <source>
        <dbReference type="SAM" id="SignalP"/>
    </source>
</evidence>
<dbReference type="EMBL" id="JACGWJ010000013">
    <property type="protein sequence ID" value="KAL0377414.1"/>
    <property type="molecule type" value="Genomic_DNA"/>
</dbReference>
<dbReference type="Gene3D" id="2.160.20.10">
    <property type="entry name" value="Single-stranded right-handed beta-helix, Pectin lyase-like"/>
    <property type="match status" value="2"/>
</dbReference>
<feature type="chain" id="PRO_5043834030" evidence="10">
    <location>
        <begin position="31"/>
        <end position="821"/>
    </location>
</feature>
<keyword evidence="6 8" id="KW-0326">Glycosidase</keyword>
<feature type="signal peptide" evidence="10">
    <location>
        <begin position="1"/>
        <end position="30"/>
    </location>
</feature>
<organism evidence="11">
    <name type="scientific">Sesamum radiatum</name>
    <name type="common">Black benniseed</name>
    <dbReference type="NCBI Taxonomy" id="300843"/>
    <lineage>
        <taxon>Eukaryota</taxon>
        <taxon>Viridiplantae</taxon>
        <taxon>Streptophyta</taxon>
        <taxon>Embryophyta</taxon>
        <taxon>Tracheophyta</taxon>
        <taxon>Spermatophyta</taxon>
        <taxon>Magnoliopsida</taxon>
        <taxon>eudicotyledons</taxon>
        <taxon>Gunneridae</taxon>
        <taxon>Pentapetalae</taxon>
        <taxon>asterids</taxon>
        <taxon>lamiids</taxon>
        <taxon>Lamiales</taxon>
        <taxon>Pedaliaceae</taxon>
        <taxon>Sesamum</taxon>
    </lineage>
</organism>
<evidence type="ECO:0000256" key="6">
    <source>
        <dbReference type="ARBA" id="ARBA00023295"/>
    </source>
</evidence>
<dbReference type="InterPro" id="IPR012334">
    <property type="entry name" value="Pectin_lyas_fold"/>
</dbReference>
<dbReference type="SUPFAM" id="SSF51126">
    <property type="entry name" value="Pectin lyase-like"/>
    <property type="match status" value="2"/>
</dbReference>
<evidence type="ECO:0000256" key="2">
    <source>
        <dbReference type="ARBA" id="ARBA00008834"/>
    </source>
</evidence>
<sequence>MRMKNMVKFLVHVTFLVWLSSNHLFSFSSAKIHKHRKVGKSNISAYGGGGMSENNDADGSSTTFNVLNYGAKGDGIADDTNAFEAAWTDACQEQGSVMLVPSGSVFLVKPISFSGPNCMSNIVFQLDGKIIAPKSSGAWGSGLLQWLEFTKLKGITIRGKGSIDGQGSVWWDDYSTANPTDESDAAASPDWTSAEAKGGMPSTRPTVFGISISSPGDSPNTDGIHLQNSQDVVIHTTSLAWWCSGVYVHNVNCGPGHGISIGGLGKDGTKACVSNITVRDSTIQNTLNGVRIKTWQGGSGSVQGVMFSNIQVSEVETPIIIDQFYCNGHTCPNKTSAVAVSGVSYQSIKGTYTVNPVHFACSDSTPCAGITLSSIVLNPSSEAKNDNPFCWKAFGELQTATTPPIECLQTGVFGGNKHFTAQQIHTRVHNRNHSNFIFNVLDYGAMGDGTTNDAEAFRTTWDAACEVEGGVMLVPSPYTFLLQPLHFNGTYCQPNIVLQVDGKIVAPLLKSEWEKVDSQWILFEKINNGITIRGNGVIDGHGESWWSAKDLDVESTHRPHAIKIVGSFNVTVTGVHIQNSPKFHIFISTTQYLHIFNFSTSSPADSPNTDGIHISDVQHVEIHDTVLACGDDCVSIQTGCSDVRIYNVNCGPGHGYSIGGLGPNKTEAHVSDIAVFNSTVQDSLTGVRIKTWPGGYGLVHDIRFSNITMTNVKTPITINQNYHGSPKICNCKNDTNAVAITSVVYENITGTYTSRPVFLNCSEYKPCRNLTLSSIDLVASEGSMEGGDKESAPYCENAYGRVLTNTTPFFFPISVRSMSHC</sequence>
<evidence type="ECO:0000313" key="11">
    <source>
        <dbReference type="EMBL" id="KAL0377414.1"/>
    </source>
</evidence>
<keyword evidence="4" id="KW-0964">Secreted</keyword>
<comment type="subcellular location">
    <subcellularLocation>
        <location evidence="1">Secreted</location>
        <location evidence="1">Cell wall</location>
    </subcellularLocation>
</comment>
<dbReference type="InterPro" id="IPR006626">
    <property type="entry name" value="PbH1"/>
</dbReference>
<dbReference type="Pfam" id="PF00295">
    <property type="entry name" value="Glyco_hydro_28"/>
    <property type="match status" value="3"/>
</dbReference>
<reference evidence="11" key="1">
    <citation type="submission" date="2020-06" db="EMBL/GenBank/DDBJ databases">
        <authorList>
            <person name="Li T."/>
            <person name="Hu X."/>
            <person name="Zhang T."/>
            <person name="Song X."/>
            <person name="Zhang H."/>
            <person name="Dai N."/>
            <person name="Sheng W."/>
            <person name="Hou X."/>
            <person name="Wei L."/>
        </authorList>
    </citation>
    <scope>NUCLEOTIDE SEQUENCE</scope>
    <source>
        <strain evidence="11">G02</strain>
        <tissue evidence="11">Leaf</tissue>
    </source>
</reference>
<evidence type="ECO:0000256" key="1">
    <source>
        <dbReference type="ARBA" id="ARBA00004191"/>
    </source>
</evidence>
<feature type="region of interest" description="Disordered" evidence="9">
    <location>
        <begin position="179"/>
        <end position="214"/>
    </location>
</feature>
<evidence type="ECO:0000256" key="4">
    <source>
        <dbReference type="ARBA" id="ARBA00022525"/>
    </source>
</evidence>
<accession>A0AAW2RBQ6</accession>
<reference evidence="11" key="2">
    <citation type="journal article" date="2024" name="Plant">
        <title>Genomic evolution and insights into agronomic trait innovations of Sesamum species.</title>
        <authorList>
            <person name="Miao H."/>
            <person name="Wang L."/>
            <person name="Qu L."/>
            <person name="Liu H."/>
            <person name="Sun Y."/>
            <person name="Le M."/>
            <person name="Wang Q."/>
            <person name="Wei S."/>
            <person name="Zheng Y."/>
            <person name="Lin W."/>
            <person name="Duan Y."/>
            <person name="Cao H."/>
            <person name="Xiong S."/>
            <person name="Wang X."/>
            <person name="Wei L."/>
            <person name="Li C."/>
            <person name="Ma Q."/>
            <person name="Ju M."/>
            <person name="Zhao R."/>
            <person name="Li G."/>
            <person name="Mu C."/>
            <person name="Tian Q."/>
            <person name="Mei H."/>
            <person name="Zhang T."/>
            <person name="Gao T."/>
            <person name="Zhang H."/>
        </authorList>
    </citation>
    <scope>NUCLEOTIDE SEQUENCE</scope>
    <source>
        <strain evidence="11">G02</strain>
    </source>
</reference>
<dbReference type="SMART" id="SM00710">
    <property type="entry name" value="PbH1"/>
    <property type="match status" value="8"/>
</dbReference>
<proteinExistence type="inferred from homology"/>
<dbReference type="InterPro" id="IPR000743">
    <property type="entry name" value="Glyco_hydro_28"/>
</dbReference>
<comment type="caution">
    <text evidence="11">The sequence shown here is derived from an EMBL/GenBank/DDBJ whole genome shotgun (WGS) entry which is preliminary data.</text>
</comment>
<name>A0AAW2RBQ6_SESRA</name>
<protein>
    <submittedName>
        <fullName evidence="11">Polygalacturonase</fullName>
    </submittedName>
</protein>
<dbReference type="InterPro" id="IPR011050">
    <property type="entry name" value="Pectin_lyase_fold/virulence"/>
</dbReference>
<evidence type="ECO:0000256" key="8">
    <source>
        <dbReference type="RuleBase" id="RU361169"/>
    </source>
</evidence>
<evidence type="ECO:0000256" key="3">
    <source>
        <dbReference type="ARBA" id="ARBA00022512"/>
    </source>
</evidence>
<evidence type="ECO:0000256" key="9">
    <source>
        <dbReference type="SAM" id="MobiDB-lite"/>
    </source>
</evidence>
<comment type="similarity">
    <text evidence="2 8">Belongs to the glycosyl hydrolase 28 family.</text>
</comment>
<evidence type="ECO:0000256" key="7">
    <source>
        <dbReference type="ARBA" id="ARBA00023316"/>
    </source>
</evidence>
<dbReference type="AlphaFoldDB" id="A0AAW2RBQ6"/>
<keyword evidence="5 8" id="KW-0378">Hydrolase</keyword>
<keyword evidence="7" id="KW-0961">Cell wall biogenesis/degradation</keyword>
<gene>
    <name evidence="11" type="ORF">Sradi_3046900</name>
</gene>
<keyword evidence="3" id="KW-0134">Cell wall</keyword>